<feature type="transmembrane region" description="Helical" evidence="10">
    <location>
        <begin position="57"/>
        <end position="82"/>
    </location>
</feature>
<comment type="subcellular location">
    <subcellularLocation>
        <location evidence="1">Cell membrane</location>
        <topology evidence="1">Multi-pass membrane protein</topology>
    </subcellularLocation>
</comment>
<evidence type="ECO:0000256" key="9">
    <source>
        <dbReference type="ARBA" id="ARBA00023136"/>
    </source>
</evidence>
<keyword evidence="7" id="KW-0378">Hydrolase</keyword>
<evidence type="ECO:0000256" key="1">
    <source>
        <dbReference type="ARBA" id="ARBA00004651"/>
    </source>
</evidence>
<keyword evidence="12" id="KW-1185">Reference proteome</keyword>
<accession>A0A9W6DE84</accession>
<dbReference type="Pfam" id="PF13367">
    <property type="entry name" value="PrsW-protease"/>
    <property type="match status" value="1"/>
</dbReference>
<dbReference type="AlphaFoldDB" id="A0A9W6DE84"/>
<feature type="transmembrane region" description="Helical" evidence="10">
    <location>
        <begin position="137"/>
        <end position="158"/>
    </location>
</feature>
<feature type="transmembrane region" description="Helical" evidence="10">
    <location>
        <begin position="103"/>
        <end position="125"/>
    </location>
</feature>
<dbReference type="PANTHER" id="PTHR36844">
    <property type="entry name" value="PROTEASE PRSW"/>
    <property type="match status" value="1"/>
</dbReference>
<dbReference type="GO" id="GO:0006508">
    <property type="term" value="P:proteolysis"/>
    <property type="evidence" value="ECO:0007669"/>
    <property type="project" value="UniProtKB-KW"/>
</dbReference>
<evidence type="ECO:0000256" key="10">
    <source>
        <dbReference type="SAM" id="Phobius"/>
    </source>
</evidence>
<keyword evidence="9 10" id="KW-0472">Membrane</keyword>
<evidence type="ECO:0000256" key="2">
    <source>
        <dbReference type="ARBA" id="ARBA00009165"/>
    </source>
</evidence>
<evidence type="ECO:0000256" key="8">
    <source>
        <dbReference type="ARBA" id="ARBA00022989"/>
    </source>
</evidence>
<evidence type="ECO:0000256" key="4">
    <source>
        <dbReference type="ARBA" id="ARBA00022475"/>
    </source>
</evidence>
<dbReference type="PIRSF" id="PIRSF016933">
    <property type="entry name" value="PrsW"/>
    <property type="match status" value="1"/>
</dbReference>
<evidence type="ECO:0000256" key="3">
    <source>
        <dbReference type="ARBA" id="ARBA00018997"/>
    </source>
</evidence>
<feature type="transmembrane region" description="Helical" evidence="10">
    <location>
        <begin position="34"/>
        <end position="51"/>
    </location>
</feature>
<evidence type="ECO:0000313" key="12">
    <source>
        <dbReference type="Proteomes" id="UP001144256"/>
    </source>
</evidence>
<organism evidence="11 12">
    <name type="scientific">Vallitalea longa</name>
    <dbReference type="NCBI Taxonomy" id="2936439"/>
    <lineage>
        <taxon>Bacteria</taxon>
        <taxon>Bacillati</taxon>
        <taxon>Bacillota</taxon>
        <taxon>Clostridia</taxon>
        <taxon>Lachnospirales</taxon>
        <taxon>Vallitaleaceae</taxon>
        <taxon>Vallitalea</taxon>
    </lineage>
</organism>
<feature type="transmembrane region" description="Helical" evidence="10">
    <location>
        <begin position="6"/>
        <end position="22"/>
    </location>
</feature>
<name>A0A9W6DE84_9FIRM</name>
<gene>
    <name evidence="11" type="primary">prsW</name>
    <name evidence="11" type="ORF">SH1V18_06230</name>
</gene>
<evidence type="ECO:0000313" key="11">
    <source>
        <dbReference type="EMBL" id="GKX28143.1"/>
    </source>
</evidence>
<dbReference type="Proteomes" id="UP001144256">
    <property type="component" value="Unassembled WGS sequence"/>
</dbReference>
<evidence type="ECO:0000256" key="5">
    <source>
        <dbReference type="ARBA" id="ARBA00022670"/>
    </source>
</evidence>
<keyword evidence="4" id="KW-1003">Cell membrane</keyword>
<reference evidence="11" key="1">
    <citation type="submission" date="2022-06" db="EMBL/GenBank/DDBJ databases">
        <title>Vallitalea longa sp. nov., an anaerobic bacterium isolated from marine sediment.</title>
        <authorList>
            <person name="Hirano S."/>
            <person name="Terahara T."/>
            <person name="Mori K."/>
            <person name="Hamada M."/>
            <person name="Matsumoto R."/>
            <person name="Kobayashi T."/>
        </authorList>
    </citation>
    <scope>NUCLEOTIDE SEQUENCE</scope>
    <source>
        <strain evidence="11">SH18-1</strain>
    </source>
</reference>
<keyword evidence="5 11" id="KW-0645">Protease</keyword>
<feature type="transmembrane region" description="Helical" evidence="10">
    <location>
        <begin position="195"/>
        <end position="213"/>
    </location>
</feature>
<dbReference type="InterPro" id="IPR023596">
    <property type="entry name" value="Peptidase_PrsW_arch/bac"/>
</dbReference>
<dbReference type="GO" id="GO:0008233">
    <property type="term" value="F:peptidase activity"/>
    <property type="evidence" value="ECO:0007669"/>
    <property type="project" value="UniProtKB-KW"/>
</dbReference>
<evidence type="ECO:0000256" key="7">
    <source>
        <dbReference type="ARBA" id="ARBA00022801"/>
    </source>
</evidence>
<keyword evidence="6 10" id="KW-0812">Transmembrane</keyword>
<dbReference type="RefSeq" id="WP_281812145.1">
    <property type="nucleotide sequence ID" value="NZ_BRLB01000001.1"/>
</dbReference>
<dbReference type="EMBL" id="BRLB01000001">
    <property type="protein sequence ID" value="GKX28143.1"/>
    <property type="molecule type" value="Genomic_DNA"/>
</dbReference>
<dbReference type="InterPro" id="IPR026898">
    <property type="entry name" value="PrsW"/>
</dbReference>
<evidence type="ECO:0000256" key="6">
    <source>
        <dbReference type="ARBA" id="ARBA00022692"/>
    </source>
</evidence>
<keyword evidence="8 10" id="KW-1133">Transmembrane helix</keyword>
<protein>
    <recommendedName>
        <fullName evidence="3">Protease PrsW</fullName>
    </recommendedName>
</protein>
<dbReference type="PANTHER" id="PTHR36844:SF1">
    <property type="entry name" value="PROTEASE PRSW"/>
    <property type="match status" value="1"/>
</dbReference>
<sequence length="236" mass="27550">MDIDLYVVAITPGIALALGIYLTDRYDKEPLHLLIKIFVLGGVSILPVIFVERLLSYFNIFTGFLQVAYVAFIVAGFTEEFFKRVIVMRFAYNHRAFNEKLDGIVYAVFTSLGFATVENVLYVVFRYSNVNTIGLQRAIFSVPAHMLFAITMGYYLSLAKYAEDYNRRRYYLRLSLFIPVLLHGIYDYILMSKSSNLFAIFIPFVIFLWSYNLRKLNRYYRESKKMHTAQEKDLSE</sequence>
<feature type="transmembrane region" description="Helical" evidence="10">
    <location>
        <begin position="170"/>
        <end position="189"/>
    </location>
</feature>
<dbReference type="GO" id="GO:0005886">
    <property type="term" value="C:plasma membrane"/>
    <property type="evidence" value="ECO:0007669"/>
    <property type="project" value="UniProtKB-SubCell"/>
</dbReference>
<comment type="similarity">
    <text evidence="2">Belongs to the protease PrsW family.</text>
</comment>
<proteinExistence type="inferred from homology"/>
<comment type="caution">
    <text evidence="11">The sequence shown here is derived from an EMBL/GenBank/DDBJ whole genome shotgun (WGS) entry which is preliminary data.</text>
</comment>